<evidence type="ECO:0000313" key="2">
    <source>
        <dbReference type="Proteomes" id="UP000540506"/>
    </source>
</evidence>
<dbReference type="EMBL" id="JACHJV010000001">
    <property type="protein sequence ID" value="MBB4924217.1"/>
    <property type="molecule type" value="Genomic_DNA"/>
</dbReference>
<gene>
    <name evidence="1" type="ORF">FHR34_003210</name>
</gene>
<comment type="caution">
    <text evidence="1">The sequence shown here is derived from an EMBL/GenBank/DDBJ whole genome shotgun (WGS) entry which is preliminary data.</text>
</comment>
<organism evidence="1 2">
    <name type="scientific">Kitasatospora kifunensis</name>
    <name type="common">Streptomyces kifunensis</name>
    <dbReference type="NCBI Taxonomy" id="58351"/>
    <lineage>
        <taxon>Bacteria</taxon>
        <taxon>Bacillati</taxon>
        <taxon>Actinomycetota</taxon>
        <taxon>Actinomycetes</taxon>
        <taxon>Kitasatosporales</taxon>
        <taxon>Streptomycetaceae</taxon>
        <taxon>Kitasatospora</taxon>
    </lineage>
</organism>
<dbReference type="Proteomes" id="UP000540506">
    <property type="component" value="Unassembled WGS sequence"/>
</dbReference>
<reference evidence="1 2" key="1">
    <citation type="submission" date="2020-08" db="EMBL/GenBank/DDBJ databases">
        <title>Sequencing the genomes of 1000 actinobacteria strains.</title>
        <authorList>
            <person name="Klenk H.-P."/>
        </authorList>
    </citation>
    <scope>NUCLEOTIDE SEQUENCE [LARGE SCALE GENOMIC DNA]</scope>
    <source>
        <strain evidence="1 2">DSM 41654</strain>
    </source>
</reference>
<proteinExistence type="predicted"/>
<protein>
    <submittedName>
        <fullName evidence="1">Uncharacterized protein</fullName>
    </submittedName>
</protein>
<evidence type="ECO:0000313" key="1">
    <source>
        <dbReference type="EMBL" id="MBB4924217.1"/>
    </source>
</evidence>
<dbReference type="AlphaFoldDB" id="A0A7W7R2G2"/>
<sequence>MSSPRRQAAAAFAELADALDAADVDLPDAGNGWLITPAGAVLLQLRPLTLPEVGELIDALRRLADDT</sequence>
<keyword evidence="2" id="KW-1185">Reference proteome</keyword>
<dbReference type="RefSeq" id="WP_184936199.1">
    <property type="nucleotide sequence ID" value="NZ_JACHJV010000001.1"/>
</dbReference>
<accession>A0A7W7R2G2</accession>
<name>A0A7W7R2G2_KITKI</name>